<dbReference type="Proteomes" id="UP000236910">
    <property type="component" value="Unassembled WGS sequence"/>
</dbReference>
<accession>A0A2J6X5Z8</accession>
<evidence type="ECO:0008006" key="3">
    <source>
        <dbReference type="Google" id="ProtNLM"/>
    </source>
</evidence>
<protein>
    <recommendedName>
        <fullName evidence="3">DUF169 domain-containing protein</fullName>
    </recommendedName>
</protein>
<gene>
    <name evidence="1" type="ORF">C0175_04190</name>
</gene>
<dbReference type="EMBL" id="PNIX01000249">
    <property type="protein sequence ID" value="PMP82123.1"/>
    <property type="molecule type" value="Genomic_DNA"/>
</dbReference>
<name>A0A2J6X5Z8_9BACT</name>
<dbReference type="PANTHER" id="PTHR37954">
    <property type="entry name" value="BLL4979 PROTEIN"/>
    <property type="match status" value="1"/>
</dbReference>
<reference evidence="1 2" key="1">
    <citation type="submission" date="2018-01" db="EMBL/GenBank/DDBJ databases">
        <title>Metagenomic assembled genomes from two thermal pools in the Uzon Caldera, Kamchatka, Russia.</title>
        <authorList>
            <person name="Wilkins L."/>
            <person name="Ettinger C."/>
        </authorList>
    </citation>
    <scope>NUCLEOTIDE SEQUENCE [LARGE SCALE GENOMIC DNA]</scope>
    <source>
        <strain evidence="1">ARK-10</strain>
    </source>
</reference>
<organism evidence="1 2">
    <name type="scientific">Caldisericum exile</name>
    <dbReference type="NCBI Taxonomy" id="693075"/>
    <lineage>
        <taxon>Bacteria</taxon>
        <taxon>Pseudomonadati</taxon>
        <taxon>Caldisericota/Cryosericota group</taxon>
        <taxon>Caldisericota</taxon>
        <taxon>Caldisericia</taxon>
        <taxon>Caldisericales</taxon>
        <taxon>Caldisericaceae</taxon>
        <taxon>Caldisericum</taxon>
    </lineage>
</organism>
<evidence type="ECO:0000313" key="1">
    <source>
        <dbReference type="EMBL" id="PMP82123.1"/>
    </source>
</evidence>
<evidence type="ECO:0000313" key="2">
    <source>
        <dbReference type="Proteomes" id="UP000236910"/>
    </source>
</evidence>
<dbReference type="AlphaFoldDB" id="A0A2J6X5Z8"/>
<dbReference type="InterPro" id="IPR003748">
    <property type="entry name" value="DUF169"/>
</dbReference>
<proteinExistence type="predicted"/>
<dbReference type="PANTHER" id="PTHR37954:SF3">
    <property type="entry name" value="DUF169 DOMAIN-CONTAINING PROTEIN"/>
    <property type="match status" value="1"/>
</dbReference>
<sequence length="178" mass="19548">MSRNYSEIAKAISEPIGLTKHLVAVKFFDDLSKVPEGLPRPESKIYYCGAVGKVMSEGKTLLLLAEDHGCDRGAYMLGVKEPPETVVNGEMYAKSHMVETPRAGKRLIDQAPKIPVGKTAAILLTPLEEATFDPDVVLVSANPHQSLVILNATNYKNGLEIPLRFFLRLCNSIAIQVW</sequence>
<comment type="caution">
    <text evidence="1">The sequence shown here is derived from an EMBL/GenBank/DDBJ whole genome shotgun (WGS) entry which is preliminary data.</text>
</comment>
<dbReference type="Pfam" id="PF02596">
    <property type="entry name" value="DUF169"/>
    <property type="match status" value="1"/>
</dbReference>